<evidence type="ECO:0000259" key="10">
    <source>
        <dbReference type="Pfam" id="PF26410"/>
    </source>
</evidence>
<keyword evidence="7" id="KW-0326">Glycosidase</keyword>
<dbReference type="Pfam" id="PF26410">
    <property type="entry name" value="GH5_mannosidase"/>
    <property type="match status" value="1"/>
</dbReference>
<comment type="catalytic activity">
    <reaction evidence="1">
        <text>Random hydrolysis of (1-&gt;4)-beta-D-mannosidic linkages in mannans, galactomannans and glucomannans.</text>
        <dbReference type="EC" id="3.2.1.78"/>
    </reaction>
</comment>
<keyword evidence="12" id="KW-1185">Reference proteome</keyword>
<evidence type="ECO:0000256" key="5">
    <source>
        <dbReference type="ARBA" id="ARBA00022525"/>
    </source>
</evidence>
<dbReference type="GO" id="GO:0005576">
    <property type="term" value="C:extracellular region"/>
    <property type="evidence" value="ECO:0007669"/>
    <property type="project" value="UniProtKB-SubCell"/>
</dbReference>
<feature type="domain" description="Glycoside hydrolase family 5" evidence="10">
    <location>
        <begin position="94"/>
        <end position="430"/>
    </location>
</feature>
<dbReference type="SUPFAM" id="SSF51445">
    <property type="entry name" value="(Trans)glycosidases"/>
    <property type="match status" value="1"/>
</dbReference>
<evidence type="ECO:0000313" key="11">
    <source>
        <dbReference type="EMBL" id="KAB5530067.1"/>
    </source>
</evidence>
<evidence type="ECO:0000256" key="9">
    <source>
        <dbReference type="SAM" id="Phobius"/>
    </source>
</evidence>
<evidence type="ECO:0000256" key="7">
    <source>
        <dbReference type="ARBA" id="ARBA00023295"/>
    </source>
</evidence>
<sequence length="811" mass="93899">MICNFNIFIIDRIILQVDAIYPLKDLSGCPGNWPLKAFRVKSESKVIYSIIMQKMVAGNGLLFPIFGFASCVAFIYMSFGDFILTNHREQRELSFVERNGTQFMVDGRAFYINGWNSYWLMDHSVDEDRKPRVSAVLEAGAKMGLTVCRTWAFNDGGYNALQVSPGRFDERVFRALDHVIAEARQHGIRLLLSLVNNLKAYGGKTQYVNWAWEEGIGLSSLNDSFFFDPSIKRYFKHYVKTLLTRKNTITGIEYRNDPTIFAWELMNEPRCISDPSGDTLQDWIEEMSAFVKTIDKNHLLTVGLEGFYGLKNPKRLAVNPELWASSLGSDFVRNSKVPAIDFASVHIYPDHWFPHLEFEDKLKYVSKWMLSHIEDGHYELNKPVFFTEFGLSNLNKGFQPSQRDRFYKTIFDIIYKSAKRKRAGAGALIWQLFVEGMDEFNDDFGFVPWERESTYRQGIQVTGTAVKSCAFHIRGYDLMPQKGGLQSYFSVHWNCLVIQWLEPAEVEAMEVLGASFTTTSLANEGELAANPINGSANDQTYFVKPYEDPDSRFRIEEAKILIKSIYRRRFDVDKKIAERRSDREEVLSRLKILHEREKRLKYDMVSRKKPQEHLQLALDKLSFANSAYQDREINSCLVADDINYRNLNFKMLHGSKNLAAEKKILREIKASEKGKIVSLWSSLTEIDNSIYRLRYTPCYPYHASAGGDKQMLKEMKQLEIAREKAVANASVKRTIWNSLGTKKALQEEFKIKDKELEDIKKEHLLLKPDIKKADKELQRVEKDIISLLHQLTHLRRRMEEAYQHIALLQKE</sequence>
<keyword evidence="8" id="KW-0175">Coiled coil</keyword>
<organism evidence="11 12">
    <name type="scientific">Salix brachista</name>
    <dbReference type="NCBI Taxonomy" id="2182728"/>
    <lineage>
        <taxon>Eukaryota</taxon>
        <taxon>Viridiplantae</taxon>
        <taxon>Streptophyta</taxon>
        <taxon>Embryophyta</taxon>
        <taxon>Tracheophyta</taxon>
        <taxon>Spermatophyta</taxon>
        <taxon>Magnoliopsida</taxon>
        <taxon>eudicotyledons</taxon>
        <taxon>Gunneridae</taxon>
        <taxon>Pentapetalae</taxon>
        <taxon>rosids</taxon>
        <taxon>fabids</taxon>
        <taxon>Malpighiales</taxon>
        <taxon>Salicaceae</taxon>
        <taxon>Saliceae</taxon>
        <taxon>Salix</taxon>
    </lineage>
</organism>
<accession>A0A5N5KIB8</accession>
<evidence type="ECO:0000256" key="1">
    <source>
        <dbReference type="ARBA" id="ARBA00001678"/>
    </source>
</evidence>
<dbReference type="EMBL" id="VDCV01000013">
    <property type="protein sequence ID" value="KAB5530067.1"/>
    <property type="molecule type" value="Genomic_DNA"/>
</dbReference>
<keyword evidence="9" id="KW-0812">Transmembrane</keyword>
<evidence type="ECO:0000256" key="2">
    <source>
        <dbReference type="ARBA" id="ARBA00004613"/>
    </source>
</evidence>
<dbReference type="GO" id="GO:0000272">
    <property type="term" value="P:polysaccharide catabolic process"/>
    <property type="evidence" value="ECO:0007669"/>
    <property type="project" value="InterPro"/>
</dbReference>
<proteinExistence type="inferred from homology"/>
<dbReference type="InterPro" id="IPR001547">
    <property type="entry name" value="Glyco_hydro_5"/>
</dbReference>
<evidence type="ECO:0000256" key="8">
    <source>
        <dbReference type="SAM" id="Coils"/>
    </source>
</evidence>
<dbReference type="InterPro" id="IPR045053">
    <property type="entry name" value="MAN-like"/>
</dbReference>
<dbReference type="Proteomes" id="UP000326939">
    <property type="component" value="Chromosome 13"/>
</dbReference>
<dbReference type="EC" id="3.2.1.78" evidence="4"/>
<evidence type="ECO:0000256" key="3">
    <source>
        <dbReference type="ARBA" id="ARBA00005641"/>
    </source>
</evidence>
<dbReference type="Gene3D" id="3.20.20.80">
    <property type="entry name" value="Glycosidases"/>
    <property type="match status" value="1"/>
</dbReference>
<protein>
    <recommendedName>
        <fullName evidence="4">mannan endo-1,4-beta-mannosidase</fullName>
        <ecNumber evidence="4">3.2.1.78</ecNumber>
    </recommendedName>
</protein>
<gene>
    <name evidence="11" type="ORF">DKX38_020148</name>
</gene>
<dbReference type="FunFam" id="3.20.20.80:FF:000012">
    <property type="entry name" value="Mannan endo-1,4-beta-mannosidase 6"/>
    <property type="match status" value="1"/>
</dbReference>
<feature type="transmembrane region" description="Helical" evidence="9">
    <location>
        <begin position="61"/>
        <end position="79"/>
    </location>
</feature>
<comment type="caution">
    <text evidence="11">The sequence shown here is derived from an EMBL/GenBank/DDBJ whole genome shotgun (WGS) entry which is preliminary data.</text>
</comment>
<evidence type="ECO:0000256" key="4">
    <source>
        <dbReference type="ARBA" id="ARBA00012706"/>
    </source>
</evidence>
<comment type="subcellular location">
    <subcellularLocation>
        <location evidence="2">Secreted</location>
    </subcellularLocation>
</comment>
<dbReference type="AlphaFoldDB" id="A0A5N5KIB8"/>
<dbReference type="PANTHER" id="PTHR31451">
    <property type="match status" value="1"/>
</dbReference>
<keyword evidence="9" id="KW-0472">Membrane</keyword>
<name>A0A5N5KIB8_9ROSI</name>
<evidence type="ECO:0000313" key="12">
    <source>
        <dbReference type="Proteomes" id="UP000326939"/>
    </source>
</evidence>
<reference evidence="12" key="1">
    <citation type="journal article" date="2019" name="Gigascience">
        <title>De novo genome assembly of the endangered Acer yangbiense, a plant species with extremely small populations endemic to Yunnan Province, China.</title>
        <authorList>
            <person name="Yang J."/>
            <person name="Wariss H.M."/>
            <person name="Tao L."/>
            <person name="Zhang R."/>
            <person name="Yun Q."/>
            <person name="Hollingsworth P."/>
            <person name="Dao Z."/>
            <person name="Luo G."/>
            <person name="Guo H."/>
            <person name="Ma Y."/>
            <person name="Sun W."/>
        </authorList>
    </citation>
    <scope>NUCLEOTIDE SEQUENCE [LARGE SCALE GENOMIC DNA]</scope>
    <source>
        <strain evidence="12">cv. br00</strain>
    </source>
</reference>
<evidence type="ECO:0000256" key="6">
    <source>
        <dbReference type="ARBA" id="ARBA00022801"/>
    </source>
</evidence>
<feature type="coiled-coil region" evidence="8">
    <location>
        <begin position="742"/>
        <end position="811"/>
    </location>
</feature>
<dbReference type="PANTHER" id="PTHR31451:SF45">
    <property type="entry name" value="MANNAN ENDO-1,4-BETA-MANNOSIDASE 2"/>
    <property type="match status" value="1"/>
</dbReference>
<keyword evidence="6" id="KW-0378">Hydrolase</keyword>
<dbReference type="GO" id="GO:0016985">
    <property type="term" value="F:mannan endo-1,4-beta-mannosidase activity"/>
    <property type="evidence" value="ECO:0007669"/>
    <property type="project" value="UniProtKB-EC"/>
</dbReference>
<keyword evidence="9" id="KW-1133">Transmembrane helix</keyword>
<dbReference type="InterPro" id="IPR017853">
    <property type="entry name" value="GH"/>
</dbReference>
<comment type="similarity">
    <text evidence="3">Belongs to the glycosyl hydrolase 5 (cellulase A) family.</text>
</comment>
<keyword evidence="5" id="KW-0964">Secreted</keyword>